<name>A0ABY6AU33_9BURK</name>
<accession>A0ABY6AU33</accession>
<proteinExistence type="predicted"/>
<sequence>MPISRRVSPPPQSQLAASVASAHLADAFAITLADHAPSDAMTLARAALSDPPRWFRVLLGLRDALVRPFGLKTTAAMRDHLARSGVAHVDIFRVLSSTPDEVVFGEQDRHLDFKLSILVRPIDGGGREAVATTVVHCHNALGKVYLGLILPGHVVVVRSHLAAAAKRYGVTA</sequence>
<reference evidence="1" key="1">
    <citation type="submission" date="2022-10" db="EMBL/GenBank/DDBJ databases">
        <title>Characterization and whole genome sequencing of a new Roseateles species, isolated from fresh water.</title>
        <authorList>
            <person name="Guliayeva D.Y."/>
            <person name="Akhremchuk A.E."/>
            <person name="Sikolenko M.A."/>
            <person name="Valentovich L.N."/>
            <person name="Sidarenka A.V."/>
        </authorList>
    </citation>
    <scope>NUCLEOTIDE SEQUENCE</scope>
    <source>
        <strain evidence="1">BIM B-1768</strain>
    </source>
</reference>
<protein>
    <submittedName>
        <fullName evidence="1">DUF2867 domain-containing protein</fullName>
    </submittedName>
</protein>
<dbReference type="RefSeq" id="WP_261756259.1">
    <property type="nucleotide sequence ID" value="NZ_CP104562.2"/>
</dbReference>
<dbReference type="Proteomes" id="UP001064933">
    <property type="component" value="Chromosome"/>
</dbReference>
<evidence type="ECO:0000313" key="2">
    <source>
        <dbReference type="Proteomes" id="UP001064933"/>
    </source>
</evidence>
<organism evidence="1 2">
    <name type="scientific">Roseateles amylovorans</name>
    <dbReference type="NCBI Taxonomy" id="2978473"/>
    <lineage>
        <taxon>Bacteria</taxon>
        <taxon>Pseudomonadati</taxon>
        <taxon>Pseudomonadota</taxon>
        <taxon>Betaproteobacteria</taxon>
        <taxon>Burkholderiales</taxon>
        <taxon>Sphaerotilaceae</taxon>
        <taxon>Roseateles</taxon>
    </lineage>
</organism>
<dbReference type="InterPro" id="IPR021295">
    <property type="entry name" value="DUF2867"/>
</dbReference>
<dbReference type="EMBL" id="CP104562">
    <property type="protein sequence ID" value="UXH76527.1"/>
    <property type="molecule type" value="Genomic_DNA"/>
</dbReference>
<gene>
    <name evidence="1" type="ORF">N4261_15890</name>
</gene>
<keyword evidence="2" id="KW-1185">Reference proteome</keyword>
<dbReference type="Pfam" id="PF11066">
    <property type="entry name" value="DUF2867"/>
    <property type="match status" value="1"/>
</dbReference>
<evidence type="ECO:0000313" key="1">
    <source>
        <dbReference type="EMBL" id="UXH76527.1"/>
    </source>
</evidence>